<dbReference type="RefSeq" id="WP_115428911.1">
    <property type="nucleotide sequence ID" value="NZ_CP031367.1"/>
</dbReference>
<dbReference type="EMBL" id="PDKD01000006">
    <property type="protein sequence ID" value="RXJ91951.1"/>
    <property type="molecule type" value="Genomic_DNA"/>
</dbReference>
<keyword evidence="2" id="KW-1185">Reference proteome</keyword>
<evidence type="ECO:0000313" key="1">
    <source>
        <dbReference type="EMBL" id="RXJ91951.1"/>
    </source>
</evidence>
<sequence>MNIKSLKIKLLLITILPFILAILILSGTNFNRTESSLNTALKDFESSIIVQKEALIKHEFGMTPKK</sequence>
<proteinExistence type="predicted"/>
<name>A0ABY0EX53_9BACT</name>
<evidence type="ECO:0000313" key="2">
    <source>
        <dbReference type="Proteomes" id="UP000289132"/>
    </source>
</evidence>
<reference evidence="1 2" key="1">
    <citation type="submission" date="2017-10" db="EMBL/GenBank/DDBJ databases">
        <title>Genomics of the genus Arcobacter.</title>
        <authorList>
            <person name="Perez-Cataluna A."/>
            <person name="Figueras M.J."/>
        </authorList>
    </citation>
    <scope>NUCLEOTIDE SEQUENCE [LARGE SCALE GENOMIC DNA]</scope>
    <source>
        <strain evidence="1 2">LMG 25534</strain>
    </source>
</reference>
<gene>
    <name evidence="1" type="ORF">CRU87_04745</name>
</gene>
<dbReference type="Proteomes" id="UP000289132">
    <property type="component" value="Unassembled WGS sequence"/>
</dbReference>
<comment type="caution">
    <text evidence="1">The sequence shown here is derived from an EMBL/GenBank/DDBJ whole genome shotgun (WGS) entry which is preliminary data.</text>
</comment>
<accession>A0ABY0EX53</accession>
<organism evidence="1 2">
    <name type="scientific">Aliarcobacter trophiarum LMG 25534</name>
    <dbReference type="NCBI Taxonomy" id="1032241"/>
    <lineage>
        <taxon>Bacteria</taxon>
        <taxon>Pseudomonadati</taxon>
        <taxon>Campylobacterota</taxon>
        <taxon>Epsilonproteobacteria</taxon>
        <taxon>Campylobacterales</taxon>
        <taxon>Arcobacteraceae</taxon>
        <taxon>Aliarcobacter</taxon>
    </lineage>
</organism>
<protein>
    <recommendedName>
        <fullName evidence="3">Chemotaxis protein</fullName>
    </recommendedName>
</protein>
<evidence type="ECO:0008006" key="3">
    <source>
        <dbReference type="Google" id="ProtNLM"/>
    </source>
</evidence>